<evidence type="ECO:0000256" key="7">
    <source>
        <dbReference type="ARBA" id="ARBA00022840"/>
    </source>
</evidence>
<comment type="pathway">
    <text evidence="10">Isoprenoid biosynthesis; isopentenyl diphosphate biosynthesis via DXP pathway; isopentenyl diphosphate from 1-deoxy-D-xylulose 5-phosphate: step 3/6.</text>
</comment>
<evidence type="ECO:0000256" key="6">
    <source>
        <dbReference type="ARBA" id="ARBA00022777"/>
    </source>
</evidence>
<evidence type="ECO:0000313" key="14">
    <source>
        <dbReference type="Proteomes" id="UP000293719"/>
    </source>
</evidence>
<dbReference type="PANTHER" id="PTHR43527:SF2">
    <property type="entry name" value="4-DIPHOSPHOCYTIDYL-2-C-METHYL-D-ERYTHRITOL KINASE, CHLOROPLASTIC"/>
    <property type="match status" value="1"/>
</dbReference>
<evidence type="ECO:0000256" key="4">
    <source>
        <dbReference type="ARBA" id="ARBA00022679"/>
    </source>
</evidence>
<evidence type="ECO:0000256" key="5">
    <source>
        <dbReference type="ARBA" id="ARBA00022741"/>
    </source>
</evidence>
<dbReference type="OrthoDB" id="9809438at2"/>
<dbReference type="Gene3D" id="3.30.70.890">
    <property type="entry name" value="GHMP kinase, C-terminal domain"/>
    <property type="match status" value="1"/>
</dbReference>
<keyword evidence="8 10" id="KW-0414">Isoprene biosynthesis</keyword>
<evidence type="ECO:0000313" key="13">
    <source>
        <dbReference type="EMBL" id="QBK32253.1"/>
    </source>
</evidence>
<comment type="catalytic activity">
    <reaction evidence="10">
        <text>4-CDP-2-C-methyl-D-erythritol + ATP = 4-CDP-2-C-methyl-D-erythritol 2-phosphate + ADP + H(+)</text>
        <dbReference type="Rhea" id="RHEA:18437"/>
        <dbReference type="ChEBI" id="CHEBI:15378"/>
        <dbReference type="ChEBI" id="CHEBI:30616"/>
        <dbReference type="ChEBI" id="CHEBI:57823"/>
        <dbReference type="ChEBI" id="CHEBI:57919"/>
        <dbReference type="ChEBI" id="CHEBI:456216"/>
        <dbReference type="EC" id="2.7.1.148"/>
    </reaction>
</comment>
<dbReference type="Proteomes" id="UP000293719">
    <property type="component" value="Chromosome"/>
</dbReference>
<keyword evidence="14" id="KW-1185">Reference proteome</keyword>
<dbReference type="Pfam" id="PF08544">
    <property type="entry name" value="GHMP_kinases_C"/>
    <property type="match status" value="1"/>
</dbReference>
<dbReference type="NCBIfam" id="NF011202">
    <property type="entry name" value="PRK14608.1"/>
    <property type="match status" value="1"/>
</dbReference>
<dbReference type="GO" id="GO:0050515">
    <property type="term" value="F:4-(cytidine 5'-diphospho)-2-C-methyl-D-erythritol kinase activity"/>
    <property type="evidence" value="ECO:0007669"/>
    <property type="project" value="UniProtKB-UniRule"/>
</dbReference>
<keyword evidence="5 10" id="KW-0547">Nucleotide-binding</keyword>
<comment type="function">
    <text evidence="10">Catalyzes the phosphorylation of the position 2 hydroxy group of 4-diphosphocytidyl-2C-methyl-D-erythritol.</text>
</comment>
<evidence type="ECO:0000256" key="10">
    <source>
        <dbReference type="HAMAP-Rule" id="MF_00061"/>
    </source>
</evidence>
<feature type="active site" evidence="10">
    <location>
        <position position="144"/>
    </location>
</feature>
<dbReference type="GO" id="GO:0019288">
    <property type="term" value="P:isopentenyl diphosphate biosynthetic process, methylerythritol 4-phosphate pathway"/>
    <property type="evidence" value="ECO:0007669"/>
    <property type="project" value="UniProtKB-UniRule"/>
</dbReference>
<dbReference type="EMBL" id="CP036532">
    <property type="protein sequence ID" value="QBK32253.1"/>
    <property type="molecule type" value="Genomic_DNA"/>
</dbReference>
<dbReference type="SUPFAM" id="SSF55060">
    <property type="entry name" value="GHMP Kinase, C-terminal domain"/>
    <property type="match status" value="1"/>
</dbReference>
<gene>
    <name evidence="10" type="primary">ispE</name>
    <name evidence="13" type="ORF">E0E05_04585</name>
</gene>
<feature type="binding site" evidence="10">
    <location>
        <begin position="100"/>
        <end position="110"/>
    </location>
    <ligand>
        <name>ATP</name>
        <dbReference type="ChEBI" id="CHEBI:30616"/>
    </ligand>
</feature>
<dbReference type="GO" id="GO:0016114">
    <property type="term" value="P:terpenoid biosynthetic process"/>
    <property type="evidence" value="ECO:0007669"/>
    <property type="project" value="UniProtKB-UniRule"/>
</dbReference>
<protein>
    <recommendedName>
        <fullName evidence="3 10">4-diphosphocytidyl-2-C-methyl-D-erythritol kinase</fullName>
        <shortName evidence="10">CMK</shortName>
        <ecNumber evidence="2 10">2.7.1.148</ecNumber>
    </recommendedName>
    <alternativeName>
        <fullName evidence="9 10">4-(cytidine-5'-diphospho)-2-C-methyl-D-erythritol kinase</fullName>
    </alternativeName>
</protein>
<dbReference type="Gene3D" id="3.30.230.10">
    <property type="match status" value="1"/>
</dbReference>
<dbReference type="SUPFAM" id="SSF54211">
    <property type="entry name" value="Ribosomal protein S5 domain 2-like"/>
    <property type="match status" value="1"/>
</dbReference>
<reference evidence="13 14" key="1">
    <citation type="journal article" date="2017" name="Int. J. Syst. Evol. Microbiol.">
        <title>Roseitalea porphyridii gen. nov., sp. nov., isolated from a red alga, and reclassification of Hoeflea suaedae Chung et al. 2013 as Pseudohoeflea suaedae gen. nov., comb. nov.</title>
        <authorList>
            <person name="Hyeon J.W."/>
            <person name="Jeong S.E."/>
            <person name="Baek K."/>
            <person name="Jeon C.O."/>
        </authorList>
    </citation>
    <scope>NUCLEOTIDE SEQUENCE [LARGE SCALE GENOMIC DNA]</scope>
    <source>
        <strain evidence="13 14">MA7-20</strain>
    </source>
</reference>
<keyword evidence="4 10" id="KW-0808">Transferase</keyword>
<dbReference type="AlphaFoldDB" id="A0A4P6V5P3"/>
<dbReference type="InterPro" id="IPR006204">
    <property type="entry name" value="GHMP_kinase_N_dom"/>
</dbReference>
<proteinExistence type="inferred from homology"/>
<dbReference type="KEGG" id="rpod:E0E05_04585"/>
<evidence type="ECO:0000256" key="9">
    <source>
        <dbReference type="ARBA" id="ARBA00032554"/>
    </source>
</evidence>
<evidence type="ECO:0000256" key="3">
    <source>
        <dbReference type="ARBA" id="ARBA00017473"/>
    </source>
</evidence>
<sequence>MTTGPISALAPAKVNLCLHVTGRRPDGYHLLETLVVFADEAAADRLSADHAGRDRFVVEGPAAGELDDADDNLVLRARDWLQTRVDAHSPAAITLEKHLPVASGLGGGSADAGATLRLLARLWGAPDAITTRAREAICAELGADIAMCIESRALIARGIGEDLTLVDGLPPLPAVLVNPGVPLATPAVFGALRNRTNAAMPSLPEAGFAGAGALARWLATNTRNDLEEPARMLAPTIDAVIDALAETRPALARMSGSGATCFALYGDMDAARAAAEELSAVHDDWWVRPALLNPQAEVPLASEGAFRVRA</sequence>
<accession>A0A4P6V5P3</accession>
<feature type="active site" evidence="10">
    <location>
        <position position="13"/>
    </location>
</feature>
<dbReference type="EC" id="2.7.1.148" evidence="2 10"/>
<feature type="domain" description="GHMP kinase C-terminal" evidence="12">
    <location>
        <begin position="212"/>
        <end position="281"/>
    </location>
</feature>
<dbReference type="Pfam" id="PF00288">
    <property type="entry name" value="GHMP_kinases_N"/>
    <property type="match status" value="1"/>
</dbReference>
<dbReference type="InterPro" id="IPR013750">
    <property type="entry name" value="GHMP_kinase_C_dom"/>
</dbReference>
<comment type="similarity">
    <text evidence="1 10">Belongs to the GHMP kinase family. IspE subfamily.</text>
</comment>
<dbReference type="PANTHER" id="PTHR43527">
    <property type="entry name" value="4-DIPHOSPHOCYTIDYL-2-C-METHYL-D-ERYTHRITOL KINASE, CHLOROPLASTIC"/>
    <property type="match status" value="1"/>
</dbReference>
<evidence type="ECO:0000259" key="12">
    <source>
        <dbReference type="Pfam" id="PF08544"/>
    </source>
</evidence>
<feature type="domain" description="GHMP kinase N-terminal" evidence="11">
    <location>
        <begin position="72"/>
        <end position="149"/>
    </location>
</feature>
<evidence type="ECO:0000259" key="11">
    <source>
        <dbReference type="Pfam" id="PF00288"/>
    </source>
</evidence>
<dbReference type="InterPro" id="IPR004424">
    <property type="entry name" value="IspE"/>
</dbReference>
<keyword evidence="6 10" id="KW-0418">Kinase</keyword>
<organism evidence="13 14">
    <name type="scientific">Roseitalea porphyridii</name>
    <dbReference type="NCBI Taxonomy" id="1852022"/>
    <lineage>
        <taxon>Bacteria</taxon>
        <taxon>Pseudomonadati</taxon>
        <taxon>Pseudomonadota</taxon>
        <taxon>Alphaproteobacteria</taxon>
        <taxon>Hyphomicrobiales</taxon>
        <taxon>Ahrensiaceae</taxon>
        <taxon>Roseitalea</taxon>
    </lineage>
</organism>
<evidence type="ECO:0000256" key="2">
    <source>
        <dbReference type="ARBA" id="ARBA00012052"/>
    </source>
</evidence>
<evidence type="ECO:0000256" key="8">
    <source>
        <dbReference type="ARBA" id="ARBA00023229"/>
    </source>
</evidence>
<evidence type="ECO:0000256" key="1">
    <source>
        <dbReference type="ARBA" id="ARBA00009684"/>
    </source>
</evidence>
<dbReference type="HAMAP" id="MF_00061">
    <property type="entry name" value="IspE"/>
    <property type="match status" value="1"/>
</dbReference>
<dbReference type="PIRSF" id="PIRSF010376">
    <property type="entry name" value="IspE"/>
    <property type="match status" value="1"/>
</dbReference>
<dbReference type="InterPro" id="IPR020568">
    <property type="entry name" value="Ribosomal_Su5_D2-typ_SF"/>
</dbReference>
<dbReference type="InterPro" id="IPR036554">
    <property type="entry name" value="GHMP_kinase_C_sf"/>
</dbReference>
<dbReference type="NCBIfam" id="TIGR00154">
    <property type="entry name" value="ispE"/>
    <property type="match status" value="1"/>
</dbReference>
<dbReference type="GO" id="GO:0005524">
    <property type="term" value="F:ATP binding"/>
    <property type="evidence" value="ECO:0007669"/>
    <property type="project" value="UniProtKB-UniRule"/>
</dbReference>
<name>A0A4P6V5P3_9HYPH</name>
<dbReference type="InterPro" id="IPR014721">
    <property type="entry name" value="Ribsml_uS5_D2-typ_fold_subgr"/>
</dbReference>
<keyword evidence="7 10" id="KW-0067">ATP-binding</keyword>
<dbReference type="UniPathway" id="UPA00056">
    <property type="reaction ID" value="UER00094"/>
</dbReference>